<dbReference type="Proteomes" id="UP000007875">
    <property type="component" value="Unassembled WGS sequence"/>
</dbReference>
<reference evidence="2" key="2">
    <citation type="submission" date="2025-08" db="UniProtKB">
        <authorList>
            <consortium name="Ensembl"/>
        </authorList>
    </citation>
    <scope>IDENTIFICATION</scope>
</reference>
<protein>
    <submittedName>
        <fullName evidence="2">Uncharacterized protein</fullName>
    </submittedName>
</protein>
<feature type="region of interest" description="Disordered" evidence="1">
    <location>
        <begin position="209"/>
        <end position="259"/>
    </location>
</feature>
<sequence>MLSIKEKIHAVRAVVDSASNDQIVLVLQHNDDNVEKTISDFVEGRSKDILTEWQQARPTKPKNKKKKKKSQKKQKQPDNINGHVAMVNGESESVDDHIVVETQTAEGGDACQTHQSTTAEALKHLLTHPSPLEESPIDPLIINPEITPNGVDITKSSVNGEIQTKDALNPIIDLPNETIETQKHQIVTEKPVNPSKSQNHPKMEVKHLYHAGQRSRTSSESSVKRSANKKHHKSNLASQDIGSVSQIQGNNPFNQNKKS</sequence>
<dbReference type="HOGENOM" id="CLU_1075762_0_0_1"/>
<reference evidence="3" key="1">
    <citation type="submission" date="2003-08" db="EMBL/GenBank/DDBJ databases">
        <authorList>
            <person name="Birren B."/>
            <person name="Nusbaum C."/>
            <person name="Abebe A."/>
            <person name="Abouelleil A."/>
            <person name="Adekoya E."/>
            <person name="Ait-zahra M."/>
            <person name="Allen N."/>
            <person name="Allen T."/>
            <person name="An P."/>
            <person name="Anderson M."/>
            <person name="Anderson S."/>
            <person name="Arachchi H."/>
            <person name="Armbruster J."/>
            <person name="Bachantsang P."/>
            <person name="Baldwin J."/>
            <person name="Barry A."/>
            <person name="Bayul T."/>
            <person name="Blitshsteyn B."/>
            <person name="Bloom T."/>
            <person name="Blye J."/>
            <person name="Boguslavskiy L."/>
            <person name="Borowsky M."/>
            <person name="Boukhgalter B."/>
            <person name="Brunache A."/>
            <person name="Butler J."/>
            <person name="Calixte N."/>
            <person name="Calvo S."/>
            <person name="Camarata J."/>
            <person name="Campo K."/>
            <person name="Chang J."/>
            <person name="Cheshatsang Y."/>
            <person name="Citroen M."/>
            <person name="Collymore A."/>
            <person name="Considine T."/>
            <person name="Cook A."/>
            <person name="Cooke P."/>
            <person name="Corum B."/>
            <person name="Cuomo C."/>
            <person name="David R."/>
            <person name="Dawoe T."/>
            <person name="Degray S."/>
            <person name="Dodge S."/>
            <person name="Dooley K."/>
            <person name="Dorje P."/>
            <person name="Dorjee K."/>
            <person name="Dorris L."/>
            <person name="Duffey N."/>
            <person name="Dupes A."/>
            <person name="Elkins T."/>
            <person name="Engels R."/>
            <person name="Erickson J."/>
            <person name="Farina A."/>
            <person name="Faro S."/>
            <person name="Ferreira P."/>
            <person name="Fischer H."/>
            <person name="Fitzgerald M."/>
            <person name="Foley K."/>
            <person name="Gage D."/>
            <person name="Galagan J."/>
            <person name="Gearin G."/>
            <person name="Gnerre S."/>
            <person name="Gnirke A."/>
            <person name="Goyette A."/>
            <person name="Graham J."/>
            <person name="Grandbois E."/>
            <person name="Gyaltsen K."/>
            <person name="Hafez N."/>
            <person name="Hagopian D."/>
            <person name="Hagos B."/>
            <person name="Hall J."/>
            <person name="Hatcher B."/>
            <person name="Heller A."/>
            <person name="Higgins H."/>
            <person name="Honan T."/>
            <person name="Horn A."/>
            <person name="Houde N."/>
            <person name="Hughes L."/>
            <person name="Hulme W."/>
            <person name="Husby E."/>
            <person name="Iliev I."/>
            <person name="Jaffe D."/>
            <person name="Jones C."/>
            <person name="Kamal M."/>
            <person name="Kamat A."/>
            <person name="Kamvysselis M."/>
            <person name="Karlsson E."/>
            <person name="Kells C."/>
            <person name="Kieu A."/>
            <person name="Kisner P."/>
            <person name="Kodira C."/>
            <person name="Kulbokas E."/>
            <person name="Labutti K."/>
            <person name="Lama D."/>
            <person name="Landers T."/>
            <person name="Leger J."/>
            <person name="Levine S."/>
            <person name="Lewis D."/>
            <person name="Lewis T."/>
            <person name="Lindblad-toh K."/>
            <person name="Liu X."/>
            <person name="Lokyitsang T."/>
            <person name="Lokyitsang Y."/>
            <person name="Lucien O."/>
            <person name="Lui A."/>
            <person name="Ma L.J."/>
            <person name="Mabbitt R."/>
            <person name="Macdonald J."/>
            <person name="Maclean C."/>
            <person name="Major J."/>
            <person name="Manning J."/>
            <person name="Marabella R."/>
            <person name="Maru K."/>
            <person name="Matthews C."/>
            <person name="Mauceli E."/>
            <person name="Mccarthy M."/>
            <person name="Mcdonough S."/>
            <person name="Mcghee T."/>
            <person name="Meldrim J."/>
            <person name="Meneus L."/>
            <person name="Mesirov J."/>
            <person name="Mihalev A."/>
            <person name="Mihova T."/>
            <person name="Mikkelsen T."/>
            <person name="Mlenga V."/>
            <person name="Moru K."/>
            <person name="Mozes J."/>
            <person name="Mulrain L."/>
            <person name="Munson G."/>
            <person name="Naylor J."/>
            <person name="Newes C."/>
            <person name="Nguyen C."/>
            <person name="Nguyen N."/>
            <person name="Nguyen T."/>
            <person name="Nicol R."/>
            <person name="Nielsen C."/>
            <person name="Nizzari M."/>
            <person name="Norbu C."/>
            <person name="Norbu N."/>
            <person name="O'donnell P."/>
            <person name="Okoawo O."/>
            <person name="O'leary S."/>
            <person name="Omotosho B."/>
            <person name="O'neill K."/>
            <person name="Osman S."/>
            <person name="Parker S."/>
            <person name="Perrin D."/>
            <person name="Phunkhang P."/>
            <person name="Piqani B."/>
            <person name="Purcell S."/>
            <person name="Rachupka T."/>
            <person name="Ramasamy U."/>
            <person name="Rameau R."/>
            <person name="Ray V."/>
            <person name="Raymond C."/>
            <person name="Retta R."/>
            <person name="Richardson S."/>
            <person name="Rise C."/>
            <person name="Rodriguez J."/>
            <person name="Rogers J."/>
            <person name="Rogov P."/>
            <person name="Rutman M."/>
            <person name="Schupbach R."/>
            <person name="Seaman C."/>
            <person name="Settipalli S."/>
            <person name="Sharpe T."/>
            <person name="Sheridan J."/>
            <person name="Sherpa N."/>
            <person name="Shi J."/>
            <person name="Smirnov S."/>
            <person name="Smith C."/>
            <person name="Sougnez C."/>
            <person name="Spencer B."/>
            <person name="Stalker J."/>
            <person name="Stange-thomann N."/>
            <person name="Stavropoulos S."/>
            <person name="Stetson K."/>
            <person name="Stone C."/>
            <person name="Stone S."/>
            <person name="Stubbs M."/>
            <person name="Talamas J."/>
            <person name="Tchuinga P."/>
            <person name="Tenzing P."/>
            <person name="Tesfaye S."/>
            <person name="Theodore J."/>
            <person name="Thoulutsang Y."/>
            <person name="Topham K."/>
            <person name="Towey S."/>
            <person name="Tsamla T."/>
            <person name="Tsomo N."/>
            <person name="Vallee D."/>
            <person name="Vassiliev H."/>
            <person name="Venkataraman V."/>
            <person name="Vinson J."/>
            <person name="Vo A."/>
            <person name="Wade C."/>
            <person name="Wang S."/>
            <person name="Wangchuk T."/>
            <person name="Wangdi T."/>
            <person name="Whittaker C."/>
            <person name="Wilkinson J."/>
            <person name="Wu Y."/>
            <person name="Wyman D."/>
            <person name="Yadav S."/>
            <person name="Yang S."/>
            <person name="Yang X."/>
            <person name="Yeager S."/>
            <person name="Yee E."/>
            <person name="Young G."/>
            <person name="Zainoun J."/>
            <person name="Zembeck L."/>
            <person name="Zimmer A."/>
            <person name="Zody M."/>
            <person name="Lander E."/>
        </authorList>
    </citation>
    <scope>NUCLEOTIDE SEQUENCE [LARGE SCALE GENOMIC DNA]</scope>
</reference>
<reference evidence="2" key="3">
    <citation type="submission" date="2025-09" db="UniProtKB">
        <authorList>
            <consortium name="Ensembl"/>
        </authorList>
    </citation>
    <scope>IDENTIFICATION</scope>
</reference>
<dbReference type="GO" id="GO:0005737">
    <property type="term" value="C:cytoplasm"/>
    <property type="evidence" value="ECO:0007669"/>
    <property type="project" value="TreeGrafter"/>
</dbReference>
<organism evidence="2 3">
    <name type="scientific">Ciona savignyi</name>
    <name type="common">Pacific transparent sea squirt</name>
    <dbReference type="NCBI Taxonomy" id="51511"/>
    <lineage>
        <taxon>Eukaryota</taxon>
        <taxon>Metazoa</taxon>
        <taxon>Chordata</taxon>
        <taxon>Tunicata</taxon>
        <taxon>Ascidiacea</taxon>
        <taxon>Phlebobranchia</taxon>
        <taxon>Cionidae</taxon>
        <taxon>Ciona</taxon>
    </lineage>
</organism>
<dbReference type="PANTHER" id="PTHR15623:SF11">
    <property type="entry name" value="SPERMATOGENESIS-ASSOCIATED SERINE-RICH PROTEIN 2"/>
    <property type="match status" value="1"/>
</dbReference>
<dbReference type="PANTHER" id="PTHR15623">
    <property type="entry name" value="SPERMATOGENESIS-ASSOCIATED SERINE-RICH PROTEIN 2-RELATED"/>
    <property type="match status" value="1"/>
</dbReference>
<dbReference type="AlphaFoldDB" id="H2YAX1"/>
<evidence type="ECO:0000256" key="1">
    <source>
        <dbReference type="SAM" id="MobiDB-lite"/>
    </source>
</evidence>
<keyword evidence="3" id="KW-1185">Reference proteome</keyword>
<dbReference type="InParanoid" id="H2YAX1"/>
<accession>H2YAX1</accession>
<proteinExistence type="predicted"/>
<feature type="compositionally biased region" description="Polar residues" evidence="1">
    <location>
        <begin position="235"/>
        <end position="259"/>
    </location>
</feature>
<dbReference type="Ensembl" id="ENSCSAVT00000002510.1">
    <property type="protein sequence ID" value="ENSCSAVP00000002469.1"/>
    <property type="gene ID" value="ENSCSAVG00000001460.1"/>
</dbReference>
<dbReference type="InterPro" id="IPR009816">
    <property type="entry name" value="SPATS2-like"/>
</dbReference>
<feature type="compositionally biased region" description="Low complexity" evidence="1">
    <location>
        <begin position="214"/>
        <end position="225"/>
    </location>
</feature>
<feature type="compositionally biased region" description="Basic residues" evidence="1">
    <location>
        <begin position="59"/>
        <end position="74"/>
    </location>
</feature>
<evidence type="ECO:0000313" key="2">
    <source>
        <dbReference type="Ensembl" id="ENSCSAVP00000002469.1"/>
    </source>
</evidence>
<name>H2YAX1_CIOSA</name>
<feature type="region of interest" description="Disordered" evidence="1">
    <location>
        <begin position="55"/>
        <end position="83"/>
    </location>
</feature>
<evidence type="ECO:0000313" key="3">
    <source>
        <dbReference type="Proteomes" id="UP000007875"/>
    </source>
</evidence>